<evidence type="ECO:0000313" key="3">
    <source>
        <dbReference type="Proteomes" id="UP000800097"/>
    </source>
</evidence>
<reference evidence="2" key="1">
    <citation type="journal article" date="2020" name="Stud. Mycol.">
        <title>101 Dothideomycetes genomes: a test case for predicting lifestyles and emergence of pathogens.</title>
        <authorList>
            <person name="Haridas S."/>
            <person name="Albert R."/>
            <person name="Binder M."/>
            <person name="Bloem J."/>
            <person name="Labutti K."/>
            <person name="Salamov A."/>
            <person name="Andreopoulos B."/>
            <person name="Baker S."/>
            <person name="Barry K."/>
            <person name="Bills G."/>
            <person name="Bluhm B."/>
            <person name="Cannon C."/>
            <person name="Castanera R."/>
            <person name="Culley D."/>
            <person name="Daum C."/>
            <person name="Ezra D."/>
            <person name="Gonzalez J."/>
            <person name="Henrissat B."/>
            <person name="Kuo A."/>
            <person name="Liang C."/>
            <person name="Lipzen A."/>
            <person name="Lutzoni F."/>
            <person name="Magnuson J."/>
            <person name="Mondo S."/>
            <person name="Nolan M."/>
            <person name="Ohm R."/>
            <person name="Pangilinan J."/>
            <person name="Park H.-J."/>
            <person name="Ramirez L."/>
            <person name="Alfaro M."/>
            <person name="Sun H."/>
            <person name="Tritt A."/>
            <person name="Yoshinaga Y."/>
            <person name="Zwiers L.-H."/>
            <person name="Turgeon B."/>
            <person name="Goodwin S."/>
            <person name="Spatafora J."/>
            <person name="Crous P."/>
            <person name="Grigoriev I."/>
        </authorList>
    </citation>
    <scope>NUCLEOTIDE SEQUENCE</scope>
    <source>
        <strain evidence="2">CBS 379.55</strain>
    </source>
</reference>
<dbReference type="RefSeq" id="XP_033650112.1">
    <property type="nucleotide sequence ID" value="XM_033801224.1"/>
</dbReference>
<dbReference type="AlphaFoldDB" id="A0A6A6J8T7"/>
<dbReference type="EMBL" id="ML986519">
    <property type="protein sequence ID" value="KAF2272573.1"/>
    <property type="molecule type" value="Genomic_DNA"/>
</dbReference>
<feature type="chain" id="PRO_5025360015" description="Extracellular membrane protein CFEM domain-containing protein" evidence="1">
    <location>
        <begin position="17"/>
        <end position="87"/>
    </location>
</feature>
<proteinExistence type="predicted"/>
<sequence length="87" mass="9338">MKFIFALSALLTLSVASPLANPNADAEPQKGIDPVCSCRPPICPLELIAECRCKNKAAEACYEKWLAEGVQCPKPTPQVCGPVSRHT</sequence>
<accession>A0A6A6J8T7</accession>
<dbReference type="Proteomes" id="UP000800097">
    <property type="component" value="Unassembled WGS sequence"/>
</dbReference>
<keyword evidence="3" id="KW-1185">Reference proteome</keyword>
<gene>
    <name evidence="2" type="ORF">EI97DRAFT_461830</name>
</gene>
<keyword evidence="1" id="KW-0732">Signal</keyword>
<name>A0A6A6J8T7_WESOR</name>
<dbReference type="OrthoDB" id="3799394at2759"/>
<evidence type="ECO:0000313" key="2">
    <source>
        <dbReference type="EMBL" id="KAF2272573.1"/>
    </source>
</evidence>
<dbReference type="GeneID" id="54554399"/>
<evidence type="ECO:0000256" key="1">
    <source>
        <dbReference type="SAM" id="SignalP"/>
    </source>
</evidence>
<organism evidence="2 3">
    <name type="scientific">Westerdykella ornata</name>
    <dbReference type="NCBI Taxonomy" id="318751"/>
    <lineage>
        <taxon>Eukaryota</taxon>
        <taxon>Fungi</taxon>
        <taxon>Dikarya</taxon>
        <taxon>Ascomycota</taxon>
        <taxon>Pezizomycotina</taxon>
        <taxon>Dothideomycetes</taxon>
        <taxon>Pleosporomycetidae</taxon>
        <taxon>Pleosporales</taxon>
        <taxon>Sporormiaceae</taxon>
        <taxon>Westerdykella</taxon>
    </lineage>
</organism>
<feature type="signal peptide" evidence="1">
    <location>
        <begin position="1"/>
        <end position="16"/>
    </location>
</feature>
<protein>
    <recommendedName>
        <fullName evidence="4">Extracellular membrane protein CFEM domain-containing protein</fullName>
    </recommendedName>
</protein>
<evidence type="ECO:0008006" key="4">
    <source>
        <dbReference type="Google" id="ProtNLM"/>
    </source>
</evidence>